<dbReference type="OrthoDB" id="9801958at2"/>
<dbReference type="InterPro" id="IPR003439">
    <property type="entry name" value="ABC_transporter-like_ATP-bd"/>
</dbReference>
<dbReference type="InterPro" id="IPR027417">
    <property type="entry name" value="P-loop_NTPase"/>
</dbReference>
<dbReference type="PROSITE" id="PS00211">
    <property type="entry name" value="ABC_TRANSPORTER_1"/>
    <property type="match status" value="1"/>
</dbReference>
<dbReference type="Gene3D" id="3.40.50.300">
    <property type="entry name" value="P-loop containing nucleotide triphosphate hydrolases"/>
    <property type="match status" value="1"/>
</dbReference>
<dbReference type="SUPFAM" id="SSF52540">
    <property type="entry name" value="P-loop containing nucleoside triphosphate hydrolases"/>
    <property type="match status" value="1"/>
</dbReference>
<reference evidence="6" key="1">
    <citation type="submission" date="2014-11" db="EMBL/GenBank/DDBJ databases">
        <authorList>
            <person name="Wibberg D."/>
        </authorList>
    </citation>
    <scope>NUCLEOTIDE SEQUENCE [LARGE SCALE GENOMIC DNA]</scope>
    <source>
        <strain evidence="6">L3</strain>
    </source>
</reference>
<proteinExistence type="predicted"/>
<name>A0A0C7NXP1_DEFTU</name>
<dbReference type="InterPro" id="IPR003593">
    <property type="entry name" value="AAA+_ATPase"/>
</dbReference>
<evidence type="ECO:0000256" key="1">
    <source>
        <dbReference type="ARBA" id="ARBA00022448"/>
    </source>
</evidence>
<dbReference type="RefSeq" id="WP_045087621.1">
    <property type="nucleotide sequence ID" value="NZ_LN824141.1"/>
</dbReference>
<protein>
    <submittedName>
        <fullName evidence="5">ABC-type nitrate/sulfonate/bicarbonate transport system, ATPase component</fullName>
    </submittedName>
</protein>
<keyword evidence="2" id="KW-0547">Nucleotide-binding</keyword>
<dbReference type="EMBL" id="LN824141">
    <property type="protein sequence ID" value="CEP78103.1"/>
    <property type="molecule type" value="Genomic_DNA"/>
</dbReference>
<dbReference type="InterPro" id="IPR017871">
    <property type="entry name" value="ABC_transporter-like_CS"/>
</dbReference>
<dbReference type="Pfam" id="PF00005">
    <property type="entry name" value="ABC_tran"/>
    <property type="match status" value="1"/>
</dbReference>
<dbReference type="KEGG" id="dtn:DTL3_0794"/>
<dbReference type="AlphaFoldDB" id="A0A0C7NXP1"/>
<dbReference type="STRING" id="1006576.DTL3_0794"/>
<dbReference type="GO" id="GO:0016887">
    <property type="term" value="F:ATP hydrolysis activity"/>
    <property type="evidence" value="ECO:0007669"/>
    <property type="project" value="InterPro"/>
</dbReference>
<dbReference type="GO" id="GO:0005524">
    <property type="term" value="F:ATP binding"/>
    <property type="evidence" value="ECO:0007669"/>
    <property type="project" value="UniProtKB-KW"/>
</dbReference>
<evidence type="ECO:0000259" key="4">
    <source>
        <dbReference type="PROSITE" id="PS50893"/>
    </source>
</evidence>
<accession>A0A0C7NXP1</accession>
<keyword evidence="6" id="KW-1185">Reference proteome</keyword>
<organism evidence="5 6">
    <name type="scientific">Defluviitoga tunisiensis</name>
    <dbReference type="NCBI Taxonomy" id="1006576"/>
    <lineage>
        <taxon>Bacteria</taxon>
        <taxon>Thermotogati</taxon>
        <taxon>Thermotogota</taxon>
        <taxon>Thermotogae</taxon>
        <taxon>Petrotogales</taxon>
        <taxon>Petrotogaceae</taxon>
        <taxon>Defluviitoga</taxon>
    </lineage>
</organism>
<keyword evidence="1" id="KW-0813">Transport</keyword>
<feature type="domain" description="ABC transporter" evidence="4">
    <location>
        <begin position="5"/>
        <end position="217"/>
    </location>
</feature>
<evidence type="ECO:0000313" key="5">
    <source>
        <dbReference type="EMBL" id="CEP78103.1"/>
    </source>
</evidence>
<evidence type="ECO:0000256" key="3">
    <source>
        <dbReference type="ARBA" id="ARBA00022840"/>
    </source>
</evidence>
<dbReference type="PANTHER" id="PTHR42788">
    <property type="entry name" value="TAURINE IMPORT ATP-BINDING PROTEIN-RELATED"/>
    <property type="match status" value="1"/>
</dbReference>
<dbReference type="SMART" id="SM00382">
    <property type="entry name" value="AAA"/>
    <property type="match status" value="1"/>
</dbReference>
<dbReference type="InterPro" id="IPR050166">
    <property type="entry name" value="ABC_transporter_ATP-bind"/>
</dbReference>
<evidence type="ECO:0000313" key="6">
    <source>
        <dbReference type="Proteomes" id="UP000032809"/>
    </source>
</evidence>
<sequence length="234" mass="26817">MGNILKVSNLSKNYGNLQVINGWDIELEEGEKVVLVGPSGCGKTTFFRIISGLEKATGGTVDVFAQKVGYVFQEPRLFPWRTVFDNLRIIRDEEDKIEEVIKMMSLEGFEQLIPSKLSGGMKQRVNLARALLIEPDFLILDEPFSSLDLKIKLAIMNDIEKLWSKYKFSLLMVTHDLKEAIFLADKVIILSSRPSKILRTFDINLEMNERDITDKHFLELESKITRFIINETES</sequence>
<dbReference type="PROSITE" id="PS50893">
    <property type="entry name" value="ABC_TRANSPORTER_2"/>
    <property type="match status" value="1"/>
</dbReference>
<dbReference type="HOGENOM" id="CLU_000604_1_22_0"/>
<keyword evidence="3" id="KW-0067">ATP-binding</keyword>
<dbReference type="Proteomes" id="UP000032809">
    <property type="component" value="Chromosome I"/>
</dbReference>
<evidence type="ECO:0000256" key="2">
    <source>
        <dbReference type="ARBA" id="ARBA00022741"/>
    </source>
</evidence>
<dbReference type="PANTHER" id="PTHR42788:SF13">
    <property type="entry name" value="ALIPHATIC SULFONATES IMPORT ATP-BINDING PROTEIN SSUB"/>
    <property type="match status" value="1"/>
</dbReference>
<gene>
    <name evidence="5" type="primary">tauB</name>
    <name evidence="5" type="ORF">DTL3_0794</name>
</gene>